<dbReference type="InterPro" id="IPR002182">
    <property type="entry name" value="NB-ARC"/>
</dbReference>
<protein>
    <submittedName>
        <fullName evidence="5">Uncharacterized protein</fullName>
    </submittedName>
</protein>
<evidence type="ECO:0000259" key="4">
    <source>
        <dbReference type="Pfam" id="PF23247"/>
    </source>
</evidence>
<comment type="caution">
    <text evidence="5">The sequence shown here is derived from an EMBL/GenBank/DDBJ whole genome shotgun (WGS) entry which is preliminary data.</text>
</comment>
<reference evidence="5 6" key="1">
    <citation type="submission" date="2019-06" db="EMBL/GenBank/DDBJ databases">
        <title>A chromosomal-level reference genome of Carpinus fangiana (Coryloideae, Betulaceae).</title>
        <authorList>
            <person name="Yang X."/>
            <person name="Wang Z."/>
            <person name="Zhang L."/>
            <person name="Hao G."/>
            <person name="Liu J."/>
            <person name="Yang Y."/>
        </authorList>
    </citation>
    <scope>NUCLEOTIDE SEQUENCE [LARGE SCALE GENOMIC DNA]</scope>
    <source>
        <strain evidence="5">Cfa_2016G</strain>
        <tissue evidence="5">Leaf</tissue>
    </source>
</reference>
<dbReference type="InterPro" id="IPR032675">
    <property type="entry name" value="LRR_dom_sf"/>
</dbReference>
<dbReference type="EMBL" id="VIBQ01000179">
    <property type="protein sequence ID" value="KAB9241440.1"/>
    <property type="molecule type" value="Genomic_DNA"/>
</dbReference>
<proteinExistence type="inferred from homology"/>
<dbReference type="Gene3D" id="3.40.50.300">
    <property type="entry name" value="P-loop containing nucleotide triphosphate hydrolases"/>
    <property type="match status" value="1"/>
</dbReference>
<dbReference type="OrthoDB" id="1751378at2759"/>
<gene>
    <name evidence="5" type="ORF">FH972_027012</name>
</gene>
<dbReference type="SUPFAM" id="SSF52058">
    <property type="entry name" value="L domain-like"/>
    <property type="match status" value="1"/>
</dbReference>
<dbReference type="PRINTS" id="PR00364">
    <property type="entry name" value="DISEASERSIST"/>
</dbReference>
<dbReference type="Pfam" id="PF00931">
    <property type="entry name" value="NB-ARC"/>
    <property type="match status" value="1"/>
</dbReference>
<dbReference type="PANTHER" id="PTHR33463">
    <property type="entry name" value="NB-ARC DOMAIN-CONTAINING PROTEIN-RELATED"/>
    <property type="match status" value="1"/>
</dbReference>
<dbReference type="Pfam" id="PF23247">
    <property type="entry name" value="LRR_RPS2"/>
    <property type="match status" value="3"/>
</dbReference>
<dbReference type="SUPFAM" id="SSF52540">
    <property type="entry name" value="P-loop containing nucleoside triphosphate hydrolases"/>
    <property type="match status" value="1"/>
</dbReference>
<dbReference type="InterPro" id="IPR057135">
    <property type="entry name" value="At4g27190-like_LRR"/>
</dbReference>
<evidence type="ECO:0000256" key="1">
    <source>
        <dbReference type="ARBA" id="ARBA00008894"/>
    </source>
</evidence>
<dbReference type="SUPFAM" id="SSF52047">
    <property type="entry name" value="RNI-like"/>
    <property type="match status" value="1"/>
</dbReference>
<feature type="domain" description="Disease resistance protein At4g27190-like leucine-rich repeats" evidence="4">
    <location>
        <begin position="920"/>
        <end position="976"/>
    </location>
</feature>
<keyword evidence="6" id="KW-1185">Reference proteome</keyword>
<name>A0A5N6L5R2_9ROSI</name>
<dbReference type="InterPro" id="IPR027417">
    <property type="entry name" value="P-loop_NTPase"/>
</dbReference>
<evidence type="ECO:0000313" key="5">
    <source>
        <dbReference type="EMBL" id="KAB9241440.1"/>
    </source>
</evidence>
<comment type="similarity">
    <text evidence="1">Belongs to the disease resistance NB-LRR family.</text>
</comment>
<organism evidence="5 6">
    <name type="scientific">Carpinus fangiana</name>
    <dbReference type="NCBI Taxonomy" id="176857"/>
    <lineage>
        <taxon>Eukaryota</taxon>
        <taxon>Viridiplantae</taxon>
        <taxon>Streptophyta</taxon>
        <taxon>Embryophyta</taxon>
        <taxon>Tracheophyta</taxon>
        <taxon>Spermatophyta</taxon>
        <taxon>Magnoliopsida</taxon>
        <taxon>eudicotyledons</taxon>
        <taxon>Gunneridae</taxon>
        <taxon>Pentapetalae</taxon>
        <taxon>rosids</taxon>
        <taxon>fabids</taxon>
        <taxon>Fagales</taxon>
        <taxon>Betulaceae</taxon>
        <taxon>Carpinus</taxon>
    </lineage>
</organism>
<dbReference type="Proteomes" id="UP000327013">
    <property type="component" value="Unassembled WGS sequence"/>
</dbReference>
<dbReference type="GO" id="GO:0043531">
    <property type="term" value="F:ADP binding"/>
    <property type="evidence" value="ECO:0007669"/>
    <property type="project" value="InterPro"/>
</dbReference>
<dbReference type="PANTHER" id="PTHR33463:SF215">
    <property type="entry name" value="NB-ARC DOMAIN DISEASE RESISTANCE PROTEIN"/>
    <property type="match status" value="1"/>
</dbReference>
<keyword evidence="2" id="KW-0611">Plant defense</keyword>
<evidence type="ECO:0000313" key="6">
    <source>
        <dbReference type="Proteomes" id="UP000327013"/>
    </source>
</evidence>
<feature type="domain" description="NB-ARC" evidence="3">
    <location>
        <begin position="129"/>
        <end position="292"/>
    </location>
</feature>
<feature type="domain" description="Disease resistance protein At4g27190-like leucine-rich repeats" evidence="4">
    <location>
        <begin position="740"/>
        <end position="853"/>
    </location>
</feature>
<evidence type="ECO:0000259" key="3">
    <source>
        <dbReference type="Pfam" id="PF00931"/>
    </source>
</evidence>
<accession>A0A5N6L5R2</accession>
<evidence type="ECO:0000256" key="2">
    <source>
        <dbReference type="ARBA" id="ARBA00022821"/>
    </source>
</evidence>
<sequence length="989" mass="112783">MEFLSAVVTKIAELLIAPISQWLCYLFEYDNNIKTMENKQQKLLLTKCSVQNSVDSARRGGEEIEALVTTWLKMADETTEEARKIVPVEERAFEKVSYCLAPQGEVSRRQMDYMDFDSRMPTARGLLEALGDANTNVIGVWGMAGAGKTTLVTTNIPGILQLVRELARQAKDKKLFDEVAIAHVTHSPDPRRIQGEIADMLDLKLDAETERGRAVRLMHILSGHKKTLVILDDIWKKLDLEEIGIPRTEYCKVILKSRDKNLLSCEMGTQKDFGLGELPESEAWNLFQMMVGDCVKDSNLRYCPHASDRCHMHDVVRDVATFIASRDHNMLVLRDNGGLKKWPDVDALKRCTTFSIQGGDIHELPNDMECPDLRFLCVSSDQSLQIPETFFKGMGKLQVLNLTEMKLLSLSSSLSFLGKLQTLCLEIGLLTHLRLLNLSNCSKLEVIPPNVLSSLVELEELYMGSSFVQWEIEGPNSERNNASLAELKHLSQLITLEIEITDVRNLPKDLSFEKLERYAISIGDHVWDSSNKHEASKALKLKLNTSFQLEVGIKMLLERVEDLYLDELKGVKSLLIREGFQQVKHLHIQNNLEIKYITNSRMPHVAFPALETFLLKNMTSLEEICRGQLPVTLSFRNLRIVKVEQCNKLKFIFSSSMAGNLDQQLQELEHLPKLMGFLITQNPFITDAGEIILEEKLHFHMPILHEQVVFPILESLIMSSVNLVEMEQNQHPERSSCILRNSQATSRFGNLSHLKVQGIGNIKYMLPFSIARFMVQLKYLDVSECEVMEEILVVEELGVKDEITPEVLFPRLERLCLKDLPILKRFCFRSNIEFPSLKELEIKNCPKVETFVSKPLGSDMTINKELRGMSAEETPLFVKQPFFNEEVVFPILERLELSSVNLLEIEQNQHPERSSCILRNSQATSRFENLSDLEVQGIGNIKYILPFSIARFMVQLKHLHVIKCEVMEEILVVDEFGVKDEITPEVLFP</sequence>
<feature type="domain" description="Disease resistance protein At4g27190-like leucine-rich repeats" evidence="4">
    <location>
        <begin position="578"/>
        <end position="669"/>
    </location>
</feature>
<dbReference type="AlphaFoldDB" id="A0A5N6L5R2"/>
<dbReference type="InterPro" id="IPR050905">
    <property type="entry name" value="Plant_NBS-LRR"/>
</dbReference>
<dbReference type="Gene3D" id="3.80.10.10">
    <property type="entry name" value="Ribonuclease Inhibitor"/>
    <property type="match status" value="2"/>
</dbReference>